<dbReference type="CDD" id="cd01127">
    <property type="entry name" value="TrwB_TraG_TraD_VirD4"/>
    <property type="match status" value="1"/>
</dbReference>
<dbReference type="InterPro" id="IPR051162">
    <property type="entry name" value="T4SS_component"/>
</dbReference>
<name>A0ABW5GTN4_9PSEU</name>
<proteinExistence type="predicted"/>
<evidence type="ECO:0000313" key="1">
    <source>
        <dbReference type="EMBL" id="MFD2464321.1"/>
    </source>
</evidence>
<dbReference type="Gene3D" id="3.40.50.300">
    <property type="entry name" value="P-loop containing nucleotide triphosphate hydrolases"/>
    <property type="match status" value="2"/>
</dbReference>
<dbReference type="PANTHER" id="PTHR30121:SF6">
    <property type="entry name" value="SLR6007 PROTEIN"/>
    <property type="match status" value="1"/>
</dbReference>
<dbReference type="Pfam" id="PF02534">
    <property type="entry name" value="T4SS-DNA_transf"/>
    <property type="match status" value="1"/>
</dbReference>
<comment type="caution">
    <text evidence="1">The sequence shown here is derived from an EMBL/GenBank/DDBJ whole genome shotgun (WGS) entry which is preliminary data.</text>
</comment>
<organism evidence="1 2">
    <name type="scientific">Amycolatopsis samaneae</name>
    <dbReference type="NCBI Taxonomy" id="664691"/>
    <lineage>
        <taxon>Bacteria</taxon>
        <taxon>Bacillati</taxon>
        <taxon>Actinomycetota</taxon>
        <taxon>Actinomycetes</taxon>
        <taxon>Pseudonocardiales</taxon>
        <taxon>Pseudonocardiaceae</taxon>
        <taxon>Amycolatopsis</taxon>
    </lineage>
</organism>
<accession>A0ABW5GTN4</accession>
<dbReference type="EMBL" id="JBHUKU010000025">
    <property type="protein sequence ID" value="MFD2464321.1"/>
    <property type="molecule type" value="Genomic_DNA"/>
</dbReference>
<reference evidence="2" key="1">
    <citation type="journal article" date="2019" name="Int. J. Syst. Evol. Microbiol.">
        <title>The Global Catalogue of Microorganisms (GCM) 10K type strain sequencing project: providing services to taxonomists for standard genome sequencing and annotation.</title>
        <authorList>
            <consortium name="The Broad Institute Genomics Platform"/>
            <consortium name="The Broad Institute Genome Sequencing Center for Infectious Disease"/>
            <person name="Wu L."/>
            <person name="Ma J."/>
        </authorList>
    </citation>
    <scope>NUCLEOTIDE SEQUENCE [LARGE SCALE GENOMIC DNA]</scope>
    <source>
        <strain evidence="2">CGMCC 4.7643</strain>
    </source>
</reference>
<keyword evidence="2" id="KW-1185">Reference proteome</keyword>
<protein>
    <submittedName>
        <fullName evidence="1">Type IV secretory system conjugative DNA transfer family protein</fullName>
    </submittedName>
</protein>
<dbReference type="PANTHER" id="PTHR30121">
    <property type="entry name" value="UNCHARACTERIZED PROTEIN YJGR-RELATED"/>
    <property type="match status" value="1"/>
</dbReference>
<gene>
    <name evidence="1" type="ORF">ACFSYJ_37285</name>
</gene>
<dbReference type="Proteomes" id="UP001597419">
    <property type="component" value="Unassembled WGS sequence"/>
</dbReference>
<dbReference type="RefSeq" id="WP_345405010.1">
    <property type="nucleotide sequence ID" value="NZ_BAABHG010000017.1"/>
</dbReference>
<dbReference type="InterPro" id="IPR027417">
    <property type="entry name" value="P-loop_NTPase"/>
</dbReference>
<dbReference type="InterPro" id="IPR003688">
    <property type="entry name" value="TraG/VirD4"/>
</dbReference>
<sequence length="723" mass="77214">MMELSWYNAVPPRDATLAGLTAMMRVLAGRPHHGLRQVQPLVVFEVWVQPERVRWLVGIEPRIARTLPGELVAQLPGLVLTPTATPERPAPITAREIRITSLVHPLRLDTAQAVTAGLVRLRDVVRSGEAVVVQFVVGPSQRATQVPIKQTTSEWLGFQPLRQPSGEEQRGWATRLKEPLLGVRGRIGGVAPNPRRAGELLRPAVSALGLASGSHSRVYASPQSSRTADQLTRVMGRVRSFSSIANASELAALSGWCLSGLDVAEAAGNFAPPPPSLLRPVTAGPPRGAARPLGVSPHPAAEGSAVWLPRSSYGTHVHLIAPTGAGKSTLLAHWVTAEAAAGGSLVVIEPRGDLVQDVLSRLPQSRHDDVVVIDPGADGPVTSFNPLAGPRDDAERRADSVLALLRELFGSAVGPRSGDVLLHALYLASRLDDGGLTDIPALLLNPSFRRSVAAKVSDPLTLAPWLAWFDNLSDPERAQVVQPVLNKVRPWTARPAIRRLLGATNPKFDLAQVFNRPTILLVNLNAGTIGPETTKLVGSLLLDQIWNLCQHQTTLPASSRRPVSVFADEWQTFTAGLDFADVLARSRGANVTWTLAHQDLGQLSTSLRAAVLANVGTRVAFRPAEGDGAALARVFGAPITPDDLERLGAFRAAARVLVNGAPSRTFEVVTPPLPDATADPDELRRTSAERYGIDPAALDAELLHRWQGGDPPAAPVGLRRAGQ</sequence>
<evidence type="ECO:0000313" key="2">
    <source>
        <dbReference type="Proteomes" id="UP001597419"/>
    </source>
</evidence>
<dbReference type="SUPFAM" id="SSF52540">
    <property type="entry name" value="P-loop containing nucleoside triphosphate hydrolases"/>
    <property type="match status" value="1"/>
</dbReference>